<dbReference type="AlphaFoldDB" id="A0AAD7BKI5"/>
<dbReference type="InterPro" id="IPR042081">
    <property type="entry name" value="RNA_2'-PTrans_C"/>
</dbReference>
<protein>
    <recommendedName>
        <fullName evidence="3">2'-phosphotransferase</fullName>
        <ecNumber evidence="3">2.7.1.160</ecNumber>
    </recommendedName>
</protein>
<evidence type="ECO:0000313" key="9">
    <source>
        <dbReference type="Proteomes" id="UP001221142"/>
    </source>
</evidence>
<evidence type="ECO:0000256" key="1">
    <source>
        <dbReference type="ARBA" id="ARBA00003343"/>
    </source>
</evidence>
<name>A0AAD7BKI5_9AGAR</name>
<comment type="caution">
    <text evidence="8">The sequence shown here is derived from an EMBL/GenBank/DDBJ whole genome shotgun (WGS) entry which is preliminary data.</text>
</comment>
<evidence type="ECO:0000256" key="3">
    <source>
        <dbReference type="ARBA" id="ARBA00012007"/>
    </source>
</evidence>
<dbReference type="InterPro" id="IPR042080">
    <property type="entry name" value="RNA_2'-PTrans_N"/>
</dbReference>
<dbReference type="Gene3D" id="1.10.10.970">
    <property type="entry name" value="RNA 2'-phosphotransferase, Tpt1/KptA family, N-terminal domain"/>
    <property type="match status" value="1"/>
</dbReference>
<keyword evidence="4" id="KW-0808">Transferase</keyword>
<keyword evidence="9" id="KW-1185">Reference proteome</keyword>
<evidence type="ECO:0000256" key="6">
    <source>
        <dbReference type="ARBA" id="ARBA00047949"/>
    </source>
</evidence>
<feature type="compositionally biased region" description="Basic and acidic residues" evidence="7">
    <location>
        <begin position="274"/>
        <end position="309"/>
    </location>
</feature>
<dbReference type="SUPFAM" id="SSF56399">
    <property type="entry name" value="ADP-ribosylation"/>
    <property type="match status" value="1"/>
</dbReference>
<reference evidence="8" key="1">
    <citation type="submission" date="2023-03" db="EMBL/GenBank/DDBJ databases">
        <title>Massive genome expansion in bonnet fungi (Mycena s.s.) driven by repeated elements and novel gene families across ecological guilds.</title>
        <authorList>
            <consortium name="Lawrence Berkeley National Laboratory"/>
            <person name="Harder C.B."/>
            <person name="Miyauchi S."/>
            <person name="Viragh M."/>
            <person name="Kuo A."/>
            <person name="Thoen E."/>
            <person name="Andreopoulos B."/>
            <person name="Lu D."/>
            <person name="Skrede I."/>
            <person name="Drula E."/>
            <person name="Henrissat B."/>
            <person name="Morin E."/>
            <person name="Kohler A."/>
            <person name="Barry K."/>
            <person name="LaButti K."/>
            <person name="Morin E."/>
            <person name="Salamov A."/>
            <person name="Lipzen A."/>
            <person name="Mereny Z."/>
            <person name="Hegedus B."/>
            <person name="Baldrian P."/>
            <person name="Stursova M."/>
            <person name="Weitz H."/>
            <person name="Taylor A."/>
            <person name="Grigoriev I.V."/>
            <person name="Nagy L.G."/>
            <person name="Martin F."/>
            <person name="Kauserud H."/>
        </authorList>
    </citation>
    <scope>NUCLEOTIDE SEQUENCE</scope>
    <source>
        <strain evidence="8">9284</strain>
    </source>
</reference>
<evidence type="ECO:0000256" key="4">
    <source>
        <dbReference type="ARBA" id="ARBA00022679"/>
    </source>
</evidence>
<keyword evidence="5" id="KW-0520">NAD</keyword>
<feature type="region of interest" description="Disordered" evidence="7">
    <location>
        <begin position="252"/>
        <end position="309"/>
    </location>
</feature>
<dbReference type="EMBL" id="JARKIF010000014">
    <property type="protein sequence ID" value="KAJ7623757.1"/>
    <property type="molecule type" value="Genomic_DNA"/>
</dbReference>
<evidence type="ECO:0000313" key="8">
    <source>
        <dbReference type="EMBL" id="KAJ7623757.1"/>
    </source>
</evidence>
<dbReference type="GO" id="GO:0000215">
    <property type="term" value="F:tRNA 2'-phosphotransferase activity"/>
    <property type="evidence" value="ECO:0007669"/>
    <property type="project" value="UniProtKB-EC"/>
</dbReference>
<comment type="catalytic activity">
    <reaction evidence="6">
        <text>2'-phospho-[ligated tRNA] + NAD(+) = mature tRNA + ADP-alpha-D-ribose 1'',2''-cyclic phosphate + nicotinamide</text>
        <dbReference type="Rhea" id="RHEA:23324"/>
        <dbReference type="Rhea" id="RHEA-COMP:11106"/>
        <dbReference type="Rhea" id="RHEA-COMP:11107"/>
        <dbReference type="ChEBI" id="CHEBI:17154"/>
        <dbReference type="ChEBI" id="CHEBI:57540"/>
        <dbReference type="ChEBI" id="CHEBI:76596"/>
        <dbReference type="ChEBI" id="CHEBI:82883"/>
        <dbReference type="ChEBI" id="CHEBI:85027"/>
        <dbReference type="EC" id="2.7.1.160"/>
    </reaction>
</comment>
<dbReference type="Gene3D" id="3.20.170.30">
    <property type="match status" value="1"/>
</dbReference>
<dbReference type="EC" id="2.7.1.160" evidence="3"/>
<gene>
    <name evidence="8" type="ORF">FB45DRAFT_926663</name>
</gene>
<dbReference type="PANTHER" id="PTHR12684">
    <property type="entry name" value="PUTATIVE PHOSPHOTRANSFERASE"/>
    <property type="match status" value="1"/>
</dbReference>
<comment type="function">
    <text evidence="1">Catalyzes the last step of tRNA splicing, the transfer of the splice junction 2'-phosphate from ligated tRNA to NAD to produce ADP-ribose 1''-2'' cyclic phosphate.</text>
</comment>
<dbReference type="GO" id="GO:0006388">
    <property type="term" value="P:tRNA splicing, via endonucleolytic cleavage and ligation"/>
    <property type="evidence" value="ECO:0007669"/>
    <property type="project" value="TreeGrafter"/>
</dbReference>
<comment type="similarity">
    <text evidence="2">Belongs to the KptA/TPT1 family.</text>
</comment>
<organism evidence="8 9">
    <name type="scientific">Roridomyces roridus</name>
    <dbReference type="NCBI Taxonomy" id="1738132"/>
    <lineage>
        <taxon>Eukaryota</taxon>
        <taxon>Fungi</taxon>
        <taxon>Dikarya</taxon>
        <taxon>Basidiomycota</taxon>
        <taxon>Agaricomycotina</taxon>
        <taxon>Agaricomycetes</taxon>
        <taxon>Agaricomycetidae</taxon>
        <taxon>Agaricales</taxon>
        <taxon>Marasmiineae</taxon>
        <taxon>Mycenaceae</taxon>
        <taxon>Roridomyces</taxon>
    </lineage>
</organism>
<accession>A0AAD7BKI5</accession>
<dbReference type="Proteomes" id="UP001221142">
    <property type="component" value="Unassembled WGS sequence"/>
</dbReference>
<dbReference type="PANTHER" id="PTHR12684:SF2">
    <property type="entry name" value="TRNA 2'-PHOSPHOTRANSFERASE 1"/>
    <property type="match status" value="1"/>
</dbReference>
<dbReference type="InterPro" id="IPR002745">
    <property type="entry name" value="Ptrans_KptA/Tpt1"/>
</dbReference>
<dbReference type="Pfam" id="PF01885">
    <property type="entry name" value="PTS_2-RNA"/>
    <property type="match status" value="1"/>
</dbReference>
<proteinExistence type="inferred from homology"/>
<sequence>MLFSRCPDLLRSCRAYSAHRVGGIIPEYRATTLPRPKRWPEPSPRSAELSRISRELAYLLRHGAQKEGLPMRGDGYVSVDALLRHKNLHGVDFPLIEKIVEQDKKGRYHLFYAPSPGTVDSWWIRANQGHSIQNIELDLKRIFSADEIPMAVHGTTKRAWESIARQGLSRMSRNHIHLAQGTSGDVISGMRTSSQVHIHVNVALALKSDIKFYVSSNGVVLTPGNEEGILERRFFERVESVGVSVEPVVGWEGNSEGMDGEGGQDHGAAVMKTRRTERDVKKDEERERRAEARRAKEERKMRRNERETSIRRLYTAEELELV</sequence>
<evidence type="ECO:0000256" key="7">
    <source>
        <dbReference type="SAM" id="MobiDB-lite"/>
    </source>
</evidence>
<evidence type="ECO:0000256" key="2">
    <source>
        <dbReference type="ARBA" id="ARBA00009836"/>
    </source>
</evidence>
<evidence type="ECO:0000256" key="5">
    <source>
        <dbReference type="ARBA" id="ARBA00023027"/>
    </source>
</evidence>